<keyword evidence="1 4" id="KW-0238">DNA-binding</keyword>
<dbReference type="PROSITE" id="PS50071">
    <property type="entry name" value="HOMEOBOX_2"/>
    <property type="match status" value="1"/>
</dbReference>
<dbReference type="VEuPathDB" id="AmoebaDB:NF0018900"/>
<evidence type="ECO:0000256" key="3">
    <source>
        <dbReference type="ARBA" id="ARBA00023242"/>
    </source>
</evidence>
<dbReference type="GO" id="GO:0006355">
    <property type="term" value="P:regulation of DNA-templated transcription"/>
    <property type="evidence" value="ECO:0007669"/>
    <property type="project" value="InterPro"/>
</dbReference>
<dbReference type="Proteomes" id="UP000444721">
    <property type="component" value="Unassembled WGS sequence"/>
</dbReference>
<gene>
    <name evidence="7" type="ORF">FDP41_001157</name>
</gene>
<dbReference type="SUPFAM" id="SSF46689">
    <property type="entry name" value="Homeodomain-like"/>
    <property type="match status" value="1"/>
</dbReference>
<evidence type="ECO:0000256" key="4">
    <source>
        <dbReference type="PROSITE-ProRule" id="PRU00108"/>
    </source>
</evidence>
<dbReference type="VEuPathDB" id="AmoebaDB:FDP41_001157"/>
<keyword evidence="2 4" id="KW-0371">Homeobox</keyword>
<accession>A0A6A5C0A0</accession>
<feature type="region of interest" description="Disordered" evidence="5">
    <location>
        <begin position="138"/>
        <end position="163"/>
    </location>
</feature>
<dbReference type="Gene3D" id="1.10.10.60">
    <property type="entry name" value="Homeodomain-like"/>
    <property type="match status" value="1"/>
</dbReference>
<feature type="region of interest" description="Disordered" evidence="5">
    <location>
        <begin position="47"/>
        <end position="115"/>
    </location>
</feature>
<keyword evidence="8" id="KW-1185">Reference proteome</keyword>
<dbReference type="GO" id="GO:0005634">
    <property type="term" value="C:nucleus"/>
    <property type="evidence" value="ECO:0007669"/>
    <property type="project" value="UniProtKB-SubCell"/>
</dbReference>
<dbReference type="AlphaFoldDB" id="A0A6A5C0A0"/>
<feature type="compositionally biased region" description="Polar residues" evidence="5">
    <location>
        <begin position="375"/>
        <end position="394"/>
    </location>
</feature>
<feature type="domain" description="Homeobox" evidence="6">
    <location>
        <begin position="565"/>
        <end position="628"/>
    </location>
</feature>
<dbReference type="Pfam" id="PF05920">
    <property type="entry name" value="Homeobox_KN"/>
    <property type="match status" value="1"/>
</dbReference>
<comment type="subcellular location">
    <subcellularLocation>
        <location evidence="4">Nucleus</location>
    </subcellularLocation>
</comment>
<dbReference type="SMART" id="SM00389">
    <property type="entry name" value="HOX"/>
    <property type="match status" value="1"/>
</dbReference>
<reference evidence="7 8" key="1">
    <citation type="journal article" date="2019" name="Sci. Rep.">
        <title>Nanopore sequencing improves the draft genome of the human pathogenic amoeba Naegleria fowleri.</title>
        <authorList>
            <person name="Liechti N."/>
            <person name="Schurch N."/>
            <person name="Bruggmann R."/>
            <person name="Wittwer M."/>
        </authorList>
    </citation>
    <scope>NUCLEOTIDE SEQUENCE [LARGE SCALE GENOMIC DNA]</scope>
    <source>
        <strain evidence="7 8">ATCC 30894</strain>
    </source>
</reference>
<dbReference type="OrthoDB" id="10056939at2759"/>
<dbReference type="InterPro" id="IPR008422">
    <property type="entry name" value="KN_HD"/>
</dbReference>
<feature type="DNA-binding region" description="Homeobox" evidence="4">
    <location>
        <begin position="567"/>
        <end position="629"/>
    </location>
</feature>
<protein>
    <recommendedName>
        <fullName evidence="6">Homeobox domain-containing protein</fullName>
    </recommendedName>
</protein>
<dbReference type="GO" id="GO:0003677">
    <property type="term" value="F:DNA binding"/>
    <property type="evidence" value="ECO:0007669"/>
    <property type="project" value="UniProtKB-UniRule"/>
</dbReference>
<feature type="compositionally biased region" description="Polar residues" evidence="5">
    <location>
        <begin position="1"/>
        <end position="16"/>
    </location>
</feature>
<dbReference type="InterPro" id="IPR009057">
    <property type="entry name" value="Homeodomain-like_sf"/>
</dbReference>
<evidence type="ECO:0000256" key="1">
    <source>
        <dbReference type="ARBA" id="ARBA00023125"/>
    </source>
</evidence>
<dbReference type="RefSeq" id="XP_044564717.1">
    <property type="nucleotide sequence ID" value="XM_044701992.1"/>
</dbReference>
<name>A0A6A5C0A0_NAEFO</name>
<dbReference type="EMBL" id="VFQX01000022">
    <property type="protein sequence ID" value="KAF0980004.1"/>
    <property type="molecule type" value="Genomic_DNA"/>
</dbReference>
<feature type="region of interest" description="Disordered" evidence="5">
    <location>
        <begin position="552"/>
        <end position="574"/>
    </location>
</feature>
<organism evidence="7 8">
    <name type="scientific">Naegleria fowleri</name>
    <name type="common">Brain eating amoeba</name>
    <dbReference type="NCBI Taxonomy" id="5763"/>
    <lineage>
        <taxon>Eukaryota</taxon>
        <taxon>Discoba</taxon>
        <taxon>Heterolobosea</taxon>
        <taxon>Tetramitia</taxon>
        <taxon>Eutetramitia</taxon>
        <taxon>Vahlkampfiidae</taxon>
        <taxon>Naegleria</taxon>
    </lineage>
</organism>
<dbReference type="PANTHER" id="PTHR11850">
    <property type="entry name" value="HOMEOBOX PROTEIN TRANSCRIPTION FACTORS"/>
    <property type="match status" value="1"/>
</dbReference>
<feature type="compositionally biased region" description="Low complexity" evidence="5">
    <location>
        <begin position="17"/>
        <end position="33"/>
    </location>
</feature>
<feature type="compositionally biased region" description="Low complexity" evidence="5">
    <location>
        <begin position="63"/>
        <end position="107"/>
    </location>
</feature>
<keyword evidence="3 4" id="KW-0539">Nucleus</keyword>
<dbReference type="VEuPathDB" id="AmoebaDB:NfTy_049020"/>
<dbReference type="InterPro" id="IPR001356">
    <property type="entry name" value="HD"/>
</dbReference>
<evidence type="ECO:0000313" key="8">
    <source>
        <dbReference type="Proteomes" id="UP000444721"/>
    </source>
</evidence>
<dbReference type="CDD" id="cd00086">
    <property type="entry name" value="homeodomain"/>
    <property type="match status" value="1"/>
</dbReference>
<feature type="region of interest" description="Disordered" evidence="5">
    <location>
        <begin position="359"/>
        <end position="394"/>
    </location>
</feature>
<comment type="caution">
    <text evidence="7">The sequence shown here is derived from an EMBL/GenBank/DDBJ whole genome shotgun (WGS) entry which is preliminary data.</text>
</comment>
<evidence type="ECO:0000256" key="2">
    <source>
        <dbReference type="ARBA" id="ARBA00023155"/>
    </source>
</evidence>
<dbReference type="GeneID" id="68108375"/>
<evidence type="ECO:0000259" key="6">
    <source>
        <dbReference type="PROSITE" id="PS50071"/>
    </source>
</evidence>
<evidence type="ECO:0000256" key="5">
    <source>
        <dbReference type="SAM" id="MobiDB-lite"/>
    </source>
</evidence>
<feature type="compositionally biased region" description="Polar residues" evidence="5">
    <location>
        <begin position="154"/>
        <end position="163"/>
    </location>
</feature>
<feature type="compositionally biased region" description="Low complexity" evidence="5">
    <location>
        <begin position="553"/>
        <end position="562"/>
    </location>
</feature>
<feature type="region of interest" description="Disordered" evidence="5">
    <location>
        <begin position="1"/>
        <end position="33"/>
    </location>
</feature>
<proteinExistence type="predicted"/>
<evidence type="ECO:0000313" key="7">
    <source>
        <dbReference type="EMBL" id="KAF0980004.1"/>
    </source>
</evidence>
<dbReference type="OMA" id="TNEEKQW"/>
<dbReference type="InterPro" id="IPR050224">
    <property type="entry name" value="TALE_homeobox"/>
</dbReference>
<sequence length="644" mass="72335">MTTRTQFEITTNTTLPQQQQHQQNIPYSQQQSSNNTANRFVFSQNLGNTSTLQPLPSGNSLSNNTTNHQAMNQQQQLHNSQQSQLVSNSSSTFNNSFPQPNSNASNNGLPQGSNTTSIQMQFQQQLQQYQQRLFANNANQSQQQQPNSTQHNSMNGSGYPSTQVNPNIQEEELMDWINDGTTTRLLQQELPPFEDFEFGWFNQYEQDNQATATAAAQMLMSQQQQYMNGGNGNNGNTMNILMQPGTNGGQGMMNPNYALNALASNTIQVQQNSNNQFGVVTNGEEGLVTAQWNVTSGEQGEVNDPQNIPLVYDGLKNMTNPNNAVFGGMSSLYTNHTISTTESKGITSIAALANSLSFNSETSPQEKKGKRSKKMNVTSTNSAPTEYNTQQSQLGSSCQLNASSSSYDTFVDSQYEGQSILDLDEETLREYVYLLILGEKPPKKGSRSKSPAPFEEEDFSKLLDAKSRLCATFEQCRKDNMSVVNSFMSQYTPSLDINADDSLNNDMKELFSKVKLKLEMKNEANKRHCEQVLVRLLSEWISVAKFASRCSDRASSNDSSSNSKKKQRSTNRRLPNEAKKILENWFLEHYRHPYPTNEEKQWLSDQTQLNLTQINNWFINKRGRSLKVVKEKLKGEQNNSDSEE</sequence>
<feature type="compositionally biased region" description="Polar residues" evidence="5">
    <location>
        <begin position="47"/>
        <end position="62"/>
    </location>
</feature>
<feature type="compositionally biased region" description="Low complexity" evidence="5">
    <location>
        <begin position="138"/>
        <end position="153"/>
    </location>
</feature>